<keyword evidence="3 6" id="KW-0812">Transmembrane</keyword>
<evidence type="ECO:0000313" key="9">
    <source>
        <dbReference type="EMBL" id="TNJ37341.1"/>
    </source>
</evidence>
<dbReference type="InterPro" id="IPR004477">
    <property type="entry name" value="ComEC_N"/>
</dbReference>
<feature type="transmembrane region" description="Helical" evidence="6">
    <location>
        <begin position="473"/>
        <end position="490"/>
    </location>
</feature>
<feature type="transmembrane region" description="Helical" evidence="6">
    <location>
        <begin position="299"/>
        <end position="318"/>
    </location>
</feature>
<evidence type="ECO:0000256" key="4">
    <source>
        <dbReference type="ARBA" id="ARBA00022989"/>
    </source>
</evidence>
<organism evidence="9 10">
    <name type="scientific">Prosthecochloris vibrioformis</name>
    <name type="common">Chlorobium vibrioforme</name>
    <dbReference type="NCBI Taxonomy" id="1098"/>
    <lineage>
        <taxon>Bacteria</taxon>
        <taxon>Pseudomonadati</taxon>
        <taxon>Chlorobiota</taxon>
        <taxon>Chlorobiia</taxon>
        <taxon>Chlorobiales</taxon>
        <taxon>Chlorobiaceae</taxon>
        <taxon>Prosthecochloris</taxon>
    </lineage>
</organism>
<feature type="transmembrane region" description="Helical" evidence="6">
    <location>
        <begin position="362"/>
        <end position="381"/>
    </location>
</feature>
<dbReference type="EMBL" id="VDCI01000002">
    <property type="protein sequence ID" value="TNJ37341.1"/>
    <property type="molecule type" value="Genomic_DNA"/>
</dbReference>
<sequence length="718" mass="78020">MSMSAAPYPALRLLAGCCAGILCGSAALLPLPAWFLLALLSSLLVLSGSIMGVLSRTTFPSLLEAATYMVLVVSVFAFRTGYLLGFEPGDSLLRFAGRELHVYGKVVQGPKQLEHGQRWTMEASQVWHEEQAHDTGGRLQVYLNLPDSAGERVVEIGDMVWVRGTVQPLPEARNPADFDMRAYGRLHGVRSSVYLQGPWLLENHGPDEQPSLRRWFAIPLRHYLEAGLERLLPPGNERQFFRGILLGERDRLDTEVYDLFRNTGTAHVLAVSGLHVGLVVLIVLLPLQRLRQTVPGRWIVLGLVMFLLLLYTMVTGGAPSVRRASIMASVLLAGYTLGREAFPLNSLAVADLIILTINPLELYHPGFLMTNAAAASIIVLIPIWSGRLQEPGDSNWKQRARFLLQGTGVTLAAMVGVAPLVALYFGTFSPVALLANIPVVMLVSGMLYAILPALVCAPFAMFPAQVLADAGWFLARAAIETAAFFSSLPYASINCNPPQEGVVLYYVILVALVISWKLQRWGPALTAIGIALNVHAWGGLFTASRATPAAVEAVRLRQASAYLFPDGTGGCVQFGGDDSPESLTTVRRHCRHVGLRTPEVVIQPGSSDGSVGAGLSPSTFVLEVHDGLFYIIAGHRSCAVVTRLRYFIDEYVPRADVVLYLPHAKFDAESYLALQTWHAAVQPSLFLLDAEAVSGRGGHASQLIQVFAARHERAGLVR</sequence>
<dbReference type="NCBIfam" id="TIGR00360">
    <property type="entry name" value="ComEC_N-term"/>
    <property type="match status" value="1"/>
</dbReference>
<keyword evidence="5 6" id="KW-0472">Membrane</keyword>
<evidence type="ECO:0000259" key="7">
    <source>
        <dbReference type="Pfam" id="PF03772"/>
    </source>
</evidence>
<dbReference type="Proteomes" id="UP000309544">
    <property type="component" value="Unassembled WGS sequence"/>
</dbReference>
<evidence type="ECO:0000256" key="3">
    <source>
        <dbReference type="ARBA" id="ARBA00022692"/>
    </source>
</evidence>
<dbReference type="Pfam" id="PF03772">
    <property type="entry name" value="Competence"/>
    <property type="match status" value="1"/>
</dbReference>
<keyword evidence="4 6" id="KW-1133">Transmembrane helix</keyword>
<feature type="transmembrane region" description="Helical" evidence="6">
    <location>
        <begin position="266"/>
        <end position="287"/>
    </location>
</feature>
<comment type="subcellular location">
    <subcellularLocation>
        <location evidence="1">Cell membrane</location>
        <topology evidence="1">Multi-pass membrane protein</topology>
    </subcellularLocation>
</comment>
<evidence type="ECO:0000313" key="10">
    <source>
        <dbReference type="Proteomes" id="UP000309544"/>
    </source>
</evidence>
<dbReference type="InterPro" id="IPR025405">
    <property type="entry name" value="DUF4131"/>
</dbReference>
<feature type="transmembrane region" description="Helical" evidence="6">
    <location>
        <begin position="502"/>
        <end position="518"/>
    </location>
</feature>
<accession>A0A5C4S3H7</accession>
<feature type="domain" description="ComEC/Rec2-related protein" evidence="7">
    <location>
        <begin position="244"/>
        <end position="517"/>
    </location>
</feature>
<evidence type="ECO:0000259" key="8">
    <source>
        <dbReference type="Pfam" id="PF13567"/>
    </source>
</evidence>
<dbReference type="AlphaFoldDB" id="A0A5C4S3H7"/>
<keyword evidence="10" id="KW-1185">Reference proteome</keyword>
<dbReference type="PANTHER" id="PTHR30619">
    <property type="entry name" value="DNA INTERNALIZATION/COMPETENCE PROTEIN COMEC/REC2"/>
    <property type="match status" value="1"/>
</dbReference>
<evidence type="ECO:0000256" key="1">
    <source>
        <dbReference type="ARBA" id="ARBA00004651"/>
    </source>
</evidence>
<dbReference type="Pfam" id="PF13567">
    <property type="entry name" value="DUF4131"/>
    <property type="match status" value="1"/>
</dbReference>
<feature type="domain" description="DUF4131" evidence="8">
    <location>
        <begin position="29"/>
        <end position="200"/>
    </location>
</feature>
<feature type="transmembrane region" description="Helical" evidence="6">
    <location>
        <begin position="66"/>
        <end position="85"/>
    </location>
</feature>
<evidence type="ECO:0000256" key="2">
    <source>
        <dbReference type="ARBA" id="ARBA00022475"/>
    </source>
</evidence>
<protein>
    <submittedName>
        <fullName evidence="9">ComEC family competence protein</fullName>
    </submittedName>
</protein>
<reference evidence="9 10" key="1">
    <citation type="submission" date="2019-05" db="EMBL/GenBank/DDBJ databases">
        <title>Draft Whole-Genome sequence of the green sulfur bacterium Prosthecochloris vibrioformis DSM 260.</title>
        <authorList>
            <person name="Meyer T.E."/>
            <person name="Kyndt J.A."/>
        </authorList>
    </citation>
    <scope>NUCLEOTIDE SEQUENCE [LARGE SCALE GENOMIC DNA]</scope>
    <source>
        <strain evidence="9 10">DSM 260</strain>
    </source>
</reference>
<feature type="transmembrane region" description="Helical" evidence="6">
    <location>
        <begin position="437"/>
        <end position="461"/>
    </location>
</feature>
<gene>
    <name evidence="9" type="ORF">FGF68_03740</name>
</gene>
<evidence type="ECO:0000256" key="6">
    <source>
        <dbReference type="SAM" id="Phobius"/>
    </source>
</evidence>
<proteinExistence type="predicted"/>
<dbReference type="GO" id="GO:0005886">
    <property type="term" value="C:plasma membrane"/>
    <property type="evidence" value="ECO:0007669"/>
    <property type="project" value="UniProtKB-SubCell"/>
</dbReference>
<dbReference type="PANTHER" id="PTHR30619:SF1">
    <property type="entry name" value="RECOMBINATION PROTEIN 2"/>
    <property type="match status" value="1"/>
</dbReference>
<evidence type="ECO:0000256" key="5">
    <source>
        <dbReference type="ARBA" id="ARBA00023136"/>
    </source>
</evidence>
<comment type="caution">
    <text evidence="9">The sequence shown here is derived from an EMBL/GenBank/DDBJ whole genome shotgun (WGS) entry which is preliminary data.</text>
</comment>
<feature type="transmembrane region" description="Helical" evidence="6">
    <location>
        <begin position="33"/>
        <end position="54"/>
    </location>
</feature>
<keyword evidence="2" id="KW-1003">Cell membrane</keyword>
<feature type="transmembrane region" description="Helical" evidence="6">
    <location>
        <begin position="402"/>
        <end position="425"/>
    </location>
</feature>
<name>A0A5C4S3H7_PROVB</name>
<dbReference type="InterPro" id="IPR052159">
    <property type="entry name" value="Competence_DNA_uptake"/>
</dbReference>